<dbReference type="GO" id="GO:0004175">
    <property type="term" value="F:endopeptidase activity"/>
    <property type="evidence" value="ECO:0007669"/>
    <property type="project" value="UniProtKB-ARBA"/>
</dbReference>
<dbReference type="GO" id="GO:0006508">
    <property type="term" value="P:proteolysis"/>
    <property type="evidence" value="ECO:0007669"/>
    <property type="project" value="UniProtKB-KW"/>
</dbReference>
<keyword evidence="3" id="KW-0645">Protease</keyword>
<keyword evidence="1" id="KW-0812">Transmembrane</keyword>
<keyword evidence="3" id="KW-0378">Hydrolase</keyword>
<reference evidence="3 4" key="1">
    <citation type="submission" date="2018-09" db="EMBL/GenBank/DDBJ databases">
        <authorList>
            <person name="Postec A."/>
        </authorList>
    </citation>
    <scope>NUCLEOTIDE SEQUENCE [LARGE SCALE GENOMIC DNA]</scope>
    <source>
        <strain evidence="3">70B-A</strain>
    </source>
</reference>
<proteinExistence type="predicted"/>
<dbReference type="InterPro" id="IPR042150">
    <property type="entry name" value="MmRce1-like"/>
</dbReference>
<dbReference type="InterPro" id="IPR003675">
    <property type="entry name" value="Rce1/LyrA-like_dom"/>
</dbReference>
<evidence type="ECO:0000313" key="3">
    <source>
        <dbReference type="EMBL" id="VDN49164.1"/>
    </source>
</evidence>
<keyword evidence="4" id="KW-1185">Reference proteome</keyword>
<gene>
    <name evidence="3" type="ORF">PATL70BA_3241</name>
</gene>
<dbReference type="Pfam" id="PF02517">
    <property type="entry name" value="Rce1-like"/>
    <property type="match status" value="1"/>
</dbReference>
<feature type="transmembrane region" description="Helical" evidence="1">
    <location>
        <begin position="12"/>
        <end position="34"/>
    </location>
</feature>
<evidence type="ECO:0000313" key="4">
    <source>
        <dbReference type="Proteomes" id="UP000279029"/>
    </source>
</evidence>
<evidence type="ECO:0000256" key="1">
    <source>
        <dbReference type="SAM" id="Phobius"/>
    </source>
</evidence>
<name>A0A3P7P1B2_9FIRM</name>
<keyword evidence="1" id="KW-1133">Transmembrane helix</keyword>
<evidence type="ECO:0000259" key="2">
    <source>
        <dbReference type="Pfam" id="PF02517"/>
    </source>
</evidence>
<dbReference type="KEGG" id="cbar:PATL70BA_3241"/>
<accession>A0A3P7P1B2</accession>
<dbReference type="Proteomes" id="UP000279029">
    <property type="component" value="Chromosome"/>
</dbReference>
<organism evidence="3 4">
    <name type="scientific">Petrocella atlantisensis</name>
    <dbReference type="NCBI Taxonomy" id="2173034"/>
    <lineage>
        <taxon>Bacteria</taxon>
        <taxon>Bacillati</taxon>
        <taxon>Bacillota</taxon>
        <taxon>Clostridia</taxon>
        <taxon>Lachnospirales</taxon>
        <taxon>Vallitaleaceae</taxon>
        <taxon>Petrocella</taxon>
    </lineage>
</organism>
<dbReference type="PANTHER" id="PTHR35797">
    <property type="entry name" value="PROTEASE-RELATED"/>
    <property type="match status" value="1"/>
</dbReference>
<dbReference type="EMBL" id="LR130778">
    <property type="protein sequence ID" value="VDN49164.1"/>
    <property type="molecule type" value="Genomic_DNA"/>
</dbReference>
<keyword evidence="1" id="KW-0472">Membrane</keyword>
<feature type="transmembrane region" description="Helical" evidence="1">
    <location>
        <begin position="113"/>
        <end position="132"/>
    </location>
</feature>
<feature type="transmembrane region" description="Helical" evidence="1">
    <location>
        <begin position="179"/>
        <end position="205"/>
    </location>
</feature>
<feature type="transmembrane region" description="Helical" evidence="1">
    <location>
        <begin position="152"/>
        <end position="173"/>
    </location>
</feature>
<protein>
    <submittedName>
        <fullName evidence="3">CAAX prenyl protease-like protein</fullName>
    </submittedName>
</protein>
<feature type="transmembrane region" description="Helical" evidence="1">
    <location>
        <begin position="46"/>
        <end position="66"/>
    </location>
</feature>
<sequence length="266" mass="30013">MKTILQRAPVKSYFILAYLISWGVSLLAVGPKFIRGENLQMEDAMLMFMAMLAGPSFAGIFMTAVVDGRNGLRELFARMIRWRVEIRWYLVVLIPPIFILLVLLTLSGLVSPVFVPSFTMIGLVIGLLAGFFEEIGWVGFALPKMQEKYNSLYTGLIIGVFWGLWHLLAGYLGSSATLGIFWVPHFVSMFILAMTATRVIIVWVYNHTKSVLLAQLIHASSTGFLYTLGPSPISPANEILWYIIYALTLWVFVIVIYSRYGNQLKR</sequence>
<feature type="transmembrane region" description="Helical" evidence="1">
    <location>
        <begin position="86"/>
        <end position="107"/>
    </location>
</feature>
<dbReference type="AlphaFoldDB" id="A0A3P7P1B2"/>
<feature type="transmembrane region" description="Helical" evidence="1">
    <location>
        <begin position="239"/>
        <end position="257"/>
    </location>
</feature>
<dbReference type="OrthoDB" id="9777755at2"/>
<dbReference type="GO" id="GO:0080120">
    <property type="term" value="P:CAAX-box protein maturation"/>
    <property type="evidence" value="ECO:0007669"/>
    <property type="project" value="UniProtKB-ARBA"/>
</dbReference>
<feature type="domain" description="CAAX prenyl protease 2/Lysostaphin resistance protein A-like" evidence="2">
    <location>
        <begin position="118"/>
        <end position="220"/>
    </location>
</feature>
<feature type="transmembrane region" description="Helical" evidence="1">
    <location>
        <begin position="212"/>
        <end position="233"/>
    </location>
</feature>
<dbReference type="PANTHER" id="PTHR35797:SF1">
    <property type="entry name" value="PROTEASE"/>
    <property type="match status" value="1"/>
</dbReference>